<dbReference type="SUPFAM" id="SSF55729">
    <property type="entry name" value="Acyl-CoA N-acyltransferases (Nat)"/>
    <property type="match status" value="1"/>
</dbReference>
<dbReference type="Gene3D" id="3.40.630.30">
    <property type="match status" value="1"/>
</dbReference>
<proteinExistence type="predicted"/>
<organism evidence="2 3">
    <name type="scientific">Sediminicola luteus</name>
    <dbReference type="NCBI Taxonomy" id="319238"/>
    <lineage>
        <taxon>Bacteria</taxon>
        <taxon>Pseudomonadati</taxon>
        <taxon>Bacteroidota</taxon>
        <taxon>Flavobacteriia</taxon>
        <taxon>Flavobacteriales</taxon>
        <taxon>Flavobacteriaceae</taxon>
        <taxon>Sediminicola</taxon>
    </lineage>
</organism>
<gene>
    <name evidence="2" type="ORF">B7P33_16860</name>
</gene>
<dbReference type="PROSITE" id="PS51186">
    <property type="entry name" value="GNAT"/>
    <property type="match status" value="1"/>
</dbReference>
<keyword evidence="2" id="KW-0808">Transferase</keyword>
<protein>
    <submittedName>
        <fullName evidence="2">GNAT family N-acetyltransferase</fullName>
    </submittedName>
</protein>
<dbReference type="OrthoDB" id="9788916at2"/>
<dbReference type="Pfam" id="PF13302">
    <property type="entry name" value="Acetyltransf_3"/>
    <property type="match status" value="1"/>
</dbReference>
<dbReference type="Proteomes" id="UP000219559">
    <property type="component" value="Unassembled WGS sequence"/>
</dbReference>
<dbReference type="RefSeq" id="WP_097441057.1">
    <property type="nucleotide sequence ID" value="NZ_KZ300477.1"/>
</dbReference>
<accession>A0A2A4G4N6</accession>
<dbReference type="PANTHER" id="PTHR43792">
    <property type="entry name" value="GNAT FAMILY, PUTATIVE (AFU_ORTHOLOGUE AFUA_3G00765)-RELATED-RELATED"/>
    <property type="match status" value="1"/>
</dbReference>
<evidence type="ECO:0000259" key="1">
    <source>
        <dbReference type="PROSITE" id="PS51186"/>
    </source>
</evidence>
<dbReference type="EMBL" id="NBWU01000007">
    <property type="protein sequence ID" value="PCE62946.1"/>
    <property type="molecule type" value="Genomic_DNA"/>
</dbReference>
<reference evidence="2 3" key="1">
    <citation type="submission" date="2017-04" db="EMBL/GenBank/DDBJ databases">
        <title>A new member of the family Flavobacteriaceae isolated from ascidians.</title>
        <authorList>
            <person name="Chen L."/>
        </authorList>
    </citation>
    <scope>NUCLEOTIDE SEQUENCE [LARGE SCALE GENOMIC DNA]</scope>
    <source>
        <strain evidence="2 3">HQA918</strain>
    </source>
</reference>
<dbReference type="InterPro" id="IPR000182">
    <property type="entry name" value="GNAT_dom"/>
</dbReference>
<feature type="domain" description="N-acetyltransferase" evidence="1">
    <location>
        <begin position="11"/>
        <end position="174"/>
    </location>
</feature>
<name>A0A2A4G4N6_9FLAO</name>
<evidence type="ECO:0000313" key="3">
    <source>
        <dbReference type="Proteomes" id="UP000219559"/>
    </source>
</evidence>
<dbReference type="AlphaFoldDB" id="A0A2A4G4N6"/>
<evidence type="ECO:0000313" key="2">
    <source>
        <dbReference type="EMBL" id="PCE62946.1"/>
    </source>
</evidence>
<sequence>MDNYFIKSERLGFSTWGKEKFPFAKELWGNINVTKLIDSRGELNDNQIFEKLNAEIENYKKHGIQYYPIFLLENNEFVGCCGLKPYDLDNGVYEIGFHIVPNHWKKGIAKESATRIIKYAFVDLKANELFAGHNPNNIGSQKLLNKLGFEYIGVEFFEPTGLNHPSYRMKRNTTFNNT</sequence>
<dbReference type="CDD" id="cd04301">
    <property type="entry name" value="NAT_SF"/>
    <property type="match status" value="1"/>
</dbReference>
<dbReference type="GO" id="GO:0016747">
    <property type="term" value="F:acyltransferase activity, transferring groups other than amino-acyl groups"/>
    <property type="evidence" value="ECO:0007669"/>
    <property type="project" value="InterPro"/>
</dbReference>
<dbReference type="InterPro" id="IPR016181">
    <property type="entry name" value="Acyl_CoA_acyltransferase"/>
</dbReference>
<comment type="caution">
    <text evidence="2">The sequence shown here is derived from an EMBL/GenBank/DDBJ whole genome shotgun (WGS) entry which is preliminary data.</text>
</comment>
<keyword evidence="3" id="KW-1185">Reference proteome</keyword>
<dbReference type="PANTHER" id="PTHR43792:SF1">
    <property type="entry name" value="N-ACETYLTRANSFERASE DOMAIN-CONTAINING PROTEIN"/>
    <property type="match status" value="1"/>
</dbReference>
<dbReference type="InterPro" id="IPR051531">
    <property type="entry name" value="N-acetyltransferase"/>
</dbReference>